<feature type="transmembrane region" description="Helical" evidence="2">
    <location>
        <begin position="23"/>
        <end position="46"/>
    </location>
</feature>
<organism evidence="3 4">
    <name type="scientific">Candidatus Berkelbacteria bacterium CG11_big_fil_rev_8_21_14_0_20_42_15</name>
    <dbReference type="NCBI Taxonomy" id="1974517"/>
    <lineage>
        <taxon>Bacteria</taxon>
        <taxon>Candidatus Berkelbacteria</taxon>
    </lineage>
</organism>
<dbReference type="EMBL" id="PCXF01000001">
    <property type="protein sequence ID" value="PIR27595.1"/>
    <property type="molecule type" value="Genomic_DNA"/>
</dbReference>
<evidence type="ECO:0000256" key="1">
    <source>
        <dbReference type="SAM" id="MobiDB-lite"/>
    </source>
</evidence>
<dbReference type="Proteomes" id="UP000231154">
    <property type="component" value="Unassembled WGS sequence"/>
</dbReference>
<evidence type="ECO:0000313" key="3">
    <source>
        <dbReference type="EMBL" id="PIR27595.1"/>
    </source>
</evidence>
<keyword evidence="2" id="KW-1133">Transmembrane helix</keyword>
<gene>
    <name evidence="3" type="ORF">COV40_00025</name>
</gene>
<comment type="caution">
    <text evidence="3">The sequence shown here is derived from an EMBL/GenBank/DDBJ whole genome shotgun (WGS) entry which is preliminary data.</text>
</comment>
<proteinExistence type="predicted"/>
<feature type="compositionally biased region" description="Polar residues" evidence="1">
    <location>
        <begin position="71"/>
        <end position="90"/>
    </location>
</feature>
<dbReference type="AlphaFoldDB" id="A0A2H0Q221"/>
<feature type="region of interest" description="Disordered" evidence="1">
    <location>
        <begin position="66"/>
        <end position="116"/>
    </location>
</feature>
<name>A0A2H0Q221_9BACT</name>
<reference evidence="3 4" key="1">
    <citation type="submission" date="2017-09" db="EMBL/GenBank/DDBJ databases">
        <title>Depth-based differentiation of microbial function through sediment-hosted aquifers and enrichment of novel symbionts in the deep terrestrial subsurface.</title>
        <authorList>
            <person name="Probst A.J."/>
            <person name="Ladd B."/>
            <person name="Jarett J.K."/>
            <person name="Geller-Mcgrath D.E."/>
            <person name="Sieber C.M."/>
            <person name="Emerson J.B."/>
            <person name="Anantharaman K."/>
            <person name="Thomas B.C."/>
            <person name="Malmstrom R."/>
            <person name="Stieglmeier M."/>
            <person name="Klingl A."/>
            <person name="Woyke T."/>
            <person name="Ryan C.M."/>
            <person name="Banfield J.F."/>
        </authorList>
    </citation>
    <scope>NUCLEOTIDE SEQUENCE [LARGE SCALE GENOMIC DNA]</scope>
    <source>
        <strain evidence="3">CG11_big_fil_rev_8_21_14_0_20_42_15</strain>
    </source>
</reference>
<keyword evidence="2" id="KW-0812">Transmembrane</keyword>
<keyword evidence="2" id="KW-0472">Membrane</keyword>
<feature type="compositionally biased region" description="Polar residues" evidence="1">
    <location>
        <begin position="107"/>
        <end position="116"/>
    </location>
</feature>
<evidence type="ECO:0000256" key="2">
    <source>
        <dbReference type="SAM" id="Phobius"/>
    </source>
</evidence>
<protein>
    <submittedName>
        <fullName evidence="3">Uncharacterized protein</fullName>
    </submittedName>
</protein>
<feature type="compositionally biased region" description="Low complexity" evidence="1">
    <location>
        <begin position="91"/>
        <end position="105"/>
    </location>
</feature>
<sequence length="318" mass="34677">MLEYLRSQKEEFLSNFRQNKRPYYLLIVFFTAAIAGTLIIIFQVWAIQVFTPPNFHLEKKSADFGIDPATGSPSKATSGKKSNKSSTDTANGTSGSSTPSSSCNSAIKGTSTSSTPIDEIENSLALVVTDAEGNYSNPGSEQPPGGVYPFPAIDFQQIYMGTRDGRIYIKFTLFGTIPCQQETSEGNRIMSVTSNLGIDNDGDTGDGDGWLGSEDHLQLNFKYEDNGDIWAAPWYRANYLGGGGEEDFETTGNGLLHTGNGGLGVNYFIISYTTSGLPNSFTPGKNLNFNFWSEAGSNLYSHFSYSHNKWIPWTVLGI</sequence>
<accession>A0A2H0Q221</accession>
<evidence type="ECO:0000313" key="4">
    <source>
        <dbReference type="Proteomes" id="UP000231154"/>
    </source>
</evidence>